<evidence type="ECO:0000313" key="6">
    <source>
        <dbReference type="Proteomes" id="UP000092605"/>
    </source>
</evidence>
<organism evidence="4 6">
    <name type="scientific">Alkalithermobacter thermoalcaliphilus JW-YL-7 = DSM 7308</name>
    <dbReference type="NCBI Taxonomy" id="1121328"/>
    <lineage>
        <taxon>Bacteria</taxon>
        <taxon>Bacillati</taxon>
        <taxon>Bacillota</taxon>
        <taxon>Clostridia</taxon>
        <taxon>Peptostreptococcales</taxon>
        <taxon>Tepidibacteraceae</taxon>
        <taxon>Alkalithermobacter</taxon>
    </lineage>
</organism>
<dbReference type="GO" id="GO:0004791">
    <property type="term" value="F:thioredoxin-disulfide reductase (NADPH) activity"/>
    <property type="evidence" value="ECO:0007669"/>
    <property type="project" value="UniProtKB-EC"/>
</dbReference>
<keyword evidence="7" id="KW-1185">Reference proteome</keyword>
<proteinExistence type="predicted"/>
<keyword evidence="1" id="KW-0285">Flavoprotein</keyword>
<protein>
    <submittedName>
        <fullName evidence="5">Thioredoxin reductase (NADPH)</fullName>
    </submittedName>
    <submittedName>
        <fullName evidence="4">Thioredoxin-disulfide reductase</fullName>
        <ecNumber evidence="4">1.8.1.9</ecNumber>
    </submittedName>
</protein>
<dbReference type="AlphaFoldDB" id="A0A150FQM4"/>
<feature type="domain" description="FAD/NAD(P)-binding" evidence="3">
    <location>
        <begin position="3"/>
        <end position="269"/>
    </location>
</feature>
<dbReference type="EMBL" id="FRBG01000005">
    <property type="protein sequence ID" value="SHK77809.1"/>
    <property type="molecule type" value="Genomic_DNA"/>
</dbReference>
<evidence type="ECO:0000256" key="1">
    <source>
        <dbReference type="ARBA" id="ARBA00022630"/>
    </source>
</evidence>
<comment type="caution">
    <text evidence="4">The sequence shown here is derived from an EMBL/GenBank/DDBJ whole genome shotgun (WGS) entry which is preliminary data.</text>
</comment>
<dbReference type="RefSeq" id="WP_066069875.1">
    <property type="nucleotide sequence ID" value="NZ_FRBG01000005.1"/>
</dbReference>
<dbReference type="OrthoDB" id="9806179at2"/>
<reference evidence="4 6" key="1">
    <citation type="submission" date="2016-02" db="EMBL/GenBank/DDBJ databases">
        <title>Draft genome sequence for Clostridium paradoxum JW-YL-7.</title>
        <authorList>
            <person name="Utturkar S.M."/>
            <person name="Lancaster A."/>
            <person name="Poole F.L."/>
            <person name="Adams M.W."/>
            <person name="Brown S.D."/>
        </authorList>
    </citation>
    <scope>NUCLEOTIDE SEQUENCE [LARGE SCALE GENOMIC DNA]</scope>
    <source>
        <strain evidence="4 6">JW-YL-7</strain>
    </source>
</reference>
<dbReference type="InterPro" id="IPR036188">
    <property type="entry name" value="FAD/NAD-bd_sf"/>
</dbReference>
<dbReference type="PANTHER" id="PTHR48105">
    <property type="entry name" value="THIOREDOXIN REDUCTASE 1-RELATED-RELATED"/>
    <property type="match status" value="1"/>
</dbReference>
<evidence type="ECO:0000313" key="4">
    <source>
        <dbReference type="EMBL" id="KXZ39909.1"/>
    </source>
</evidence>
<dbReference type="PRINTS" id="PR00469">
    <property type="entry name" value="PNDRDTASEII"/>
</dbReference>
<dbReference type="Gene3D" id="3.50.50.60">
    <property type="entry name" value="FAD/NAD(P)-binding domain"/>
    <property type="match status" value="2"/>
</dbReference>
<dbReference type="Pfam" id="PF07992">
    <property type="entry name" value="Pyr_redox_2"/>
    <property type="match status" value="1"/>
</dbReference>
<evidence type="ECO:0000313" key="7">
    <source>
        <dbReference type="Proteomes" id="UP000323392"/>
    </source>
</evidence>
<gene>
    <name evidence="4" type="ORF">JWYL7_0984</name>
    <name evidence="5" type="ORF">SAMN05661008_00869</name>
</gene>
<dbReference type="EMBL" id="LSFY01000001">
    <property type="protein sequence ID" value="KXZ39909.1"/>
    <property type="molecule type" value="Genomic_DNA"/>
</dbReference>
<dbReference type="PATRIC" id="fig|1121328.3.peg.991"/>
<evidence type="ECO:0000259" key="3">
    <source>
        <dbReference type="Pfam" id="PF07992"/>
    </source>
</evidence>
<dbReference type="Proteomes" id="UP000092605">
    <property type="component" value="Unassembled WGS sequence"/>
</dbReference>
<dbReference type="InterPro" id="IPR050097">
    <property type="entry name" value="Ferredoxin-NADP_redctase_2"/>
</dbReference>
<evidence type="ECO:0000256" key="2">
    <source>
        <dbReference type="ARBA" id="ARBA00023002"/>
    </source>
</evidence>
<dbReference type="STRING" id="1121328.JWYL7_0984"/>
<dbReference type="SUPFAM" id="SSF51905">
    <property type="entry name" value="FAD/NAD(P)-binding domain"/>
    <property type="match status" value="1"/>
</dbReference>
<sequence length="286" mass="31461">MRYDIAIIGSGPAGLSAAINAKVRNKNIILFGSSNLSDKIVRAPVIDNYLGIYNVNGEGLKNAFRSHIESMDIKINEERATNVYAMGEYFVVAANDKMYEATTVILATGIEYTKPIKGEEEFLGKGVGYCATCDASLYRGKKVAIIGYNVEAEQEANFLVEIASNVYYIPIYKGNYSLDKNIQIIKDTPLEVKGKEYVDRLVLKKSEIDVDGVFFIKDSISPKYLVPGLEMEKGHIKVDKNMHTNIKGCFAAGDCTGKPYQYLKAAGEGQIAALSAVSYLDTKKNN</sequence>
<dbReference type="Proteomes" id="UP000323392">
    <property type="component" value="Unassembled WGS sequence"/>
</dbReference>
<accession>A0A150FQM4</accession>
<reference evidence="5 7" key="2">
    <citation type="submission" date="2016-11" db="EMBL/GenBank/DDBJ databases">
        <authorList>
            <person name="Varghese N."/>
            <person name="Submissions S."/>
        </authorList>
    </citation>
    <scope>NUCLEOTIDE SEQUENCE [LARGE SCALE GENOMIC DNA]</scope>
    <source>
        <strain evidence="5 7">DSM 7308</strain>
    </source>
</reference>
<keyword evidence="2 4" id="KW-0560">Oxidoreductase</keyword>
<dbReference type="InterPro" id="IPR023753">
    <property type="entry name" value="FAD/NAD-binding_dom"/>
</dbReference>
<dbReference type="EC" id="1.8.1.9" evidence="4"/>
<name>A0A150FQM4_CLOPD</name>
<evidence type="ECO:0000313" key="5">
    <source>
        <dbReference type="EMBL" id="SHK77809.1"/>
    </source>
</evidence>
<dbReference type="PRINTS" id="PR00368">
    <property type="entry name" value="FADPNR"/>
</dbReference>